<dbReference type="EMBL" id="JAESVA010000002">
    <property type="protein sequence ID" value="MCB8880111.1"/>
    <property type="molecule type" value="Genomic_DNA"/>
</dbReference>
<feature type="region of interest" description="Disordered" evidence="1">
    <location>
        <begin position="336"/>
        <end position="355"/>
    </location>
</feature>
<evidence type="ECO:0000313" key="3">
    <source>
        <dbReference type="Proteomes" id="UP000721844"/>
    </source>
</evidence>
<protein>
    <submittedName>
        <fullName evidence="2">Uncharacterized protein</fullName>
    </submittedName>
</protein>
<feature type="compositionally biased region" description="Basic and acidic residues" evidence="1">
    <location>
        <begin position="188"/>
        <end position="198"/>
    </location>
</feature>
<reference evidence="2 3" key="1">
    <citation type="journal article" date="2021" name="Microorganisms">
        <title>Acidisoma silvae sp. nov. and Acidisomacellulosilytica sp. nov., Two Acidophilic Bacteria Isolated from Decaying Wood, Hydrolyzing Cellulose and Producing Poly-3-hydroxybutyrate.</title>
        <authorList>
            <person name="Mieszkin S."/>
            <person name="Pouder E."/>
            <person name="Uroz S."/>
            <person name="Simon-Colin C."/>
            <person name="Alain K."/>
        </authorList>
    </citation>
    <scope>NUCLEOTIDE SEQUENCE [LARGE SCALE GENOMIC DNA]</scope>
    <source>
        <strain evidence="2 3">HW T5.17</strain>
    </source>
</reference>
<dbReference type="AlphaFoldDB" id="A0A964E359"/>
<evidence type="ECO:0000256" key="1">
    <source>
        <dbReference type="SAM" id="MobiDB-lite"/>
    </source>
</evidence>
<accession>A0A964E359</accession>
<sequence length="550" mass="58816">MTDTAIRGVRDGANLVLSTIITTPHPAEIESGAMSQLERGSVRSEDAYLTSLDASPPDQIGADHSVTDGRGRRYIETQLVYASPEEIEPASSGSKGSGHGSFGGLNTDARSQADDIERDDAAFDGALPMGLASQSVDECPTPIGPAESLGRRKRAKSRSVADEIVPASGLSDGAATDASAVDVLPRGGEGHSIPDDQSRPALPASHAVADGGLLASISLPQQPVSEANGALSPVIMMPQGSGESPADNARAISSLPTNSSVPELRPSSSAVAAIVGELVELQKQRRLCIKTQSRLDRSIEAFMARFLGYAPDMEAEASKALWKRVRAARVAIEKGGRPVRDSHHTAAPSAGGDGHRGLGDPGSFALAACVPMVLLSAQSRESWDVHRKNVEKRMRTLAKALPAYPWAQQVKGFGDLGLSIILGETGDLSLYATKERVWKRLGLAVIEGQRQGRRTNAEEAAIHGYSPSRRAELWTICTDSMFRHQWAAEKDDRAAGPKGPYGEVYARRRVNTREREGWSLGHQHADACRVMTKALVEDLWRVWNGKEPLQ</sequence>
<name>A0A964E359_9PROT</name>
<dbReference type="RefSeq" id="WP_227306717.1">
    <property type="nucleotide sequence ID" value="NZ_JAESVA010000002.1"/>
</dbReference>
<gene>
    <name evidence="2" type="ORF">ACELLULO517_07680</name>
</gene>
<dbReference type="Proteomes" id="UP000721844">
    <property type="component" value="Unassembled WGS sequence"/>
</dbReference>
<evidence type="ECO:0000313" key="2">
    <source>
        <dbReference type="EMBL" id="MCB8880111.1"/>
    </source>
</evidence>
<comment type="caution">
    <text evidence="2">The sequence shown here is derived from an EMBL/GenBank/DDBJ whole genome shotgun (WGS) entry which is preliminary data.</text>
</comment>
<feature type="region of interest" description="Disordered" evidence="1">
    <location>
        <begin position="183"/>
        <end position="203"/>
    </location>
</feature>
<feature type="region of interest" description="Disordered" evidence="1">
    <location>
        <begin position="132"/>
        <end position="160"/>
    </location>
</feature>
<organism evidence="2 3">
    <name type="scientific">Acidisoma cellulosilyticum</name>
    <dbReference type="NCBI Taxonomy" id="2802395"/>
    <lineage>
        <taxon>Bacteria</taxon>
        <taxon>Pseudomonadati</taxon>
        <taxon>Pseudomonadota</taxon>
        <taxon>Alphaproteobacteria</taxon>
        <taxon>Acetobacterales</taxon>
        <taxon>Acidocellaceae</taxon>
        <taxon>Acidisoma</taxon>
    </lineage>
</organism>
<proteinExistence type="predicted"/>
<keyword evidence="3" id="KW-1185">Reference proteome</keyword>
<feature type="region of interest" description="Disordered" evidence="1">
    <location>
        <begin position="85"/>
        <end position="109"/>
    </location>
</feature>